<organism evidence="1">
    <name type="scientific">marine sediment metagenome</name>
    <dbReference type="NCBI Taxonomy" id="412755"/>
    <lineage>
        <taxon>unclassified sequences</taxon>
        <taxon>metagenomes</taxon>
        <taxon>ecological metagenomes</taxon>
    </lineage>
</organism>
<dbReference type="EMBL" id="BARU01009264">
    <property type="protein sequence ID" value="GAH34716.1"/>
    <property type="molecule type" value="Genomic_DNA"/>
</dbReference>
<dbReference type="AlphaFoldDB" id="X1EMW0"/>
<gene>
    <name evidence="1" type="ORF">S03H2_17909</name>
</gene>
<sequence>MGGQGNVSNGGFIPDVSFVSPVSTMDVATSDGNDIQVSATGSDGSIQSIKLL</sequence>
<protein>
    <submittedName>
        <fullName evidence="1">Uncharacterized protein</fullName>
    </submittedName>
</protein>
<name>X1EMW0_9ZZZZ</name>
<proteinExistence type="predicted"/>
<reference evidence="1" key="1">
    <citation type="journal article" date="2014" name="Front. Microbiol.">
        <title>High frequency of phylogenetically diverse reductive dehalogenase-homologous genes in deep subseafloor sedimentary metagenomes.</title>
        <authorList>
            <person name="Kawai M."/>
            <person name="Futagami T."/>
            <person name="Toyoda A."/>
            <person name="Takaki Y."/>
            <person name="Nishi S."/>
            <person name="Hori S."/>
            <person name="Arai W."/>
            <person name="Tsubouchi T."/>
            <person name="Morono Y."/>
            <person name="Uchiyama I."/>
            <person name="Ito T."/>
            <person name="Fujiyama A."/>
            <person name="Inagaki F."/>
            <person name="Takami H."/>
        </authorList>
    </citation>
    <scope>NUCLEOTIDE SEQUENCE</scope>
    <source>
        <strain evidence="1">Expedition CK06-06</strain>
    </source>
</reference>
<comment type="caution">
    <text evidence="1">The sequence shown here is derived from an EMBL/GenBank/DDBJ whole genome shotgun (WGS) entry which is preliminary data.</text>
</comment>
<accession>X1EMW0</accession>
<evidence type="ECO:0000313" key="1">
    <source>
        <dbReference type="EMBL" id="GAH34716.1"/>
    </source>
</evidence>